<dbReference type="Proteomes" id="UP001151760">
    <property type="component" value="Unassembled WGS sequence"/>
</dbReference>
<reference evidence="1" key="2">
    <citation type="submission" date="2022-01" db="EMBL/GenBank/DDBJ databases">
        <authorList>
            <person name="Yamashiro T."/>
            <person name="Shiraishi A."/>
            <person name="Satake H."/>
            <person name="Nakayama K."/>
        </authorList>
    </citation>
    <scope>NUCLEOTIDE SEQUENCE</scope>
</reference>
<protein>
    <submittedName>
        <fullName evidence="1">Uncharacterized protein</fullName>
    </submittedName>
</protein>
<sequence length="206" mass="23343">MDYFDITRGSCVLAIKMQKCVPVYNKADMWQATEACKELLWIEKDGDAIEDDIMIVVMPQEVGSLWMYAMSCTRPQDLAHAVEVVSTFLCQILVRSIGKLLNGYFDICEGELFHGKQDWQKCVVPTPPPTPPFRTTEADMRTQGKRAKETIVVEKVFAKTCFKQQRYAVLFNTDDNASRNVDENAVAREIEELLLCCAEMVPTPSS</sequence>
<keyword evidence="2" id="KW-1185">Reference proteome</keyword>
<evidence type="ECO:0000313" key="2">
    <source>
        <dbReference type="Proteomes" id="UP001151760"/>
    </source>
</evidence>
<accession>A0ABQ5G318</accession>
<name>A0ABQ5G318_9ASTR</name>
<dbReference type="EMBL" id="BQNB010018030">
    <property type="protein sequence ID" value="GJT69895.1"/>
    <property type="molecule type" value="Genomic_DNA"/>
</dbReference>
<organism evidence="1 2">
    <name type="scientific">Tanacetum coccineum</name>
    <dbReference type="NCBI Taxonomy" id="301880"/>
    <lineage>
        <taxon>Eukaryota</taxon>
        <taxon>Viridiplantae</taxon>
        <taxon>Streptophyta</taxon>
        <taxon>Embryophyta</taxon>
        <taxon>Tracheophyta</taxon>
        <taxon>Spermatophyta</taxon>
        <taxon>Magnoliopsida</taxon>
        <taxon>eudicotyledons</taxon>
        <taxon>Gunneridae</taxon>
        <taxon>Pentapetalae</taxon>
        <taxon>asterids</taxon>
        <taxon>campanulids</taxon>
        <taxon>Asterales</taxon>
        <taxon>Asteraceae</taxon>
        <taxon>Asteroideae</taxon>
        <taxon>Anthemideae</taxon>
        <taxon>Anthemidinae</taxon>
        <taxon>Tanacetum</taxon>
    </lineage>
</organism>
<proteinExistence type="predicted"/>
<evidence type="ECO:0000313" key="1">
    <source>
        <dbReference type="EMBL" id="GJT69895.1"/>
    </source>
</evidence>
<reference evidence="1" key="1">
    <citation type="journal article" date="2022" name="Int. J. Mol. Sci.">
        <title>Draft Genome of Tanacetum Coccineum: Genomic Comparison of Closely Related Tanacetum-Family Plants.</title>
        <authorList>
            <person name="Yamashiro T."/>
            <person name="Shiraishi A."/>
            <person name="Nakayama K."/>
            <person name="Satake H."/>
        </authorList>
    </citation>
    <scope>NUCLEOTIDE SEQUENCE</scope>
</reference>
<comment type="caution">
    <text evidence="1">The sequence shown here is derived from an EMBL/GenBank/DDBJ whole genome shotgun (WGS) entry which is preliminary data.</text>
</comment>
<gene>
    <name evidence="1" type="ORF">Tco_1029181</name>
</gene>